<protein>
    <submittedName>
        <fullName evidence="1">Uncharacterized protein</fullName>
    </submittedName>
</protein>
<gene>
    <name evidence="1" type="ORF">ELS19_19925</name>
</gene>
<dbReference type="Proteomes" id="UP000294028">
    <property type="component" value="Unassembled WGS sequence"/>
</dbReference>
<accession>A0A482SWW1</accession>
<proteinExistence type="predicted"/>
<evidence type="ECO:0000313" key="1">
    <source>
        <dbReference type="EMBL" id="RYJ07758.1"/>
    </source>
</evidence>
<evidence type="ECO:0000313" key="2">
    <source>
        <dbReference type="Proteomes" id="UP000294028"/>
    </source>
</evidence>
<dbReference type="AlphaFoldDB" id="A0A482SWW1"/>
<sequence>MTEKIDTTDIEEASLRYATSAIQAGVNKKEDALSKGATETEAYGQGAAQALGIIYSSGADREQLVERLIEYYGLLDFVLEEILTDEEYTDLVNTDSSPDGG</sequence>
<dbReference type="RefSeq" id="WP_129786841.1">
    <property type="nucleotide sequence ID" value="NZ_RZHH01000011.1"/>
</dbReference>
<name>A0A482SWW1_9EURY</name>
<organism evidence="1 2">
    <name type="scientific">Halogeometricum borinquense</name>
    <dbReference type="NCBI Taxonomy" id="60847"/>
    <lineage>
        <taxon>Archaea</taxon>
        <taxon>Methanobacteriati</taxon>
        <taxon>Methanobacteriota</taxon>
        <taxon>Stenosarchaea group</taxon>
        <taxon>Halobacteria</taxon>
        <taxon>Halobacteriales</taxon>
        <taxon>Haloferacaceae</taxon>
        <taxon>Halogeometricum</taxon>
    </lineage>
</organism>
<dbReference type="EMBL" id="RZHH01000011">
    <property type="protein sequence ID" value="RYJ07758.1"/>
    <property type="molecule type" value="Genomic_DNA"/>
</dbReference>
<reference evidence="1 2" key="1">
    <citation type="submission" date="2018-12" db="EMBL/GenBank/DDBJ databases">
        <title>Genome analysis provides insights into bioremediation potentialities of Halogeometricum borinquense strain N11.</title>
        <authorList>
            <person name="Najjari A."/>
            <person name="Youssef N."/>
            <person name="Fhoula I."/>
            <person name="Ben Dhia O."/>
            <person name="Mahjoubi M."/>
            <person name="Ouzari H.I."/>
            <person name="Cherif A."/>
        </authorList>
    </citation>
    <scope>NUCLEOTIDE SEQUENCE [LARGE SCALE GENOMIC DNA]</scope>
    <source>
        <strain evidence="1 2">N11</strain>
    </source>
</reference>
<comment type="caution">
    <text evidence="1">The sequence shown here is derived from an EMBL/GenBank/DDBJ whole genome shotgun (WGS) entry which is preliminary data.</text>
</comment>